<dbReference type="STRING" id="1561998.A0A1I7UVV9"/>
<dbReference type="PANTHER" id="PTHR45907">
    <property type="entry name" value="SERPENTINE RECEPTOR, CLASS J"/>
    <property type="match status" value="1"/>
</dbReference>
<keyword evidence="1" id="KW-1133">Transmembrane helix</keyword>
<dbReference type="Pfam" id="PF10319">
    <property type="entry name" value="7TM_GPCR_Srj"/>
    <property type="match status" value="1"/>
</dbReference>
<dbReference type="PANTHER" id="PTHR45907:SF21">
    <property type="entry name" value="SERPENTINE RECEPTOR, CLASS J"/>
    <property type="match status" value="1"/>
</dbReference>
<dbReference type="AlphaFoldDB" id="A0A1I7UVV9"/>
<reference evidence="3" key="1">
    <citation type="submission" date="2016-11" db="UniProtKB">
        <authorList>
            <consortium name="WormBaseParasite"/>
        </authorList>
    </citation>
    <scope>IDENTIFICATION</scope>
</reference>
<feature type="transmembrane region" description="Helical" evidence="1">
    <location>
        <begin position="68"/>
        <end position="88"/>
    </location>
</feature>
<dbReference type="InterPro" id="IPR019423">
    <property type="entry name" value="7TM_GPCR_serpentine_rcpt_Srj"/>
</dbReference>
<feature type="transmembrane region" description="Helical" evidence="1">
    <location>
        <begin position="7"/>
        <end position="25"/>
    </location>
</feature>
<accession>A0A1I7UVV9</accession>
<dbReference type="WBParaSite" id="Csp11.Scaffold630.g19870.t1">
    <property type="protein sequence ID" value="Csp11.Scaffold630.g19870.t1"/>
    <property type="gene ID" value="Csp11.Scaffold630.g19870"/>
</dbReference>
<feature type="transmembrane region" description="Helical" evidence="1">
    <location>
        <begin position="120"/>
        <end position="140"/>
    </location>
</feature>
<evidence type="ECO:0000313" key="2">
    <source>
        <dbReference type="Proteomes" id="UP000095282"/>
    </source>
</evidence>
<dbReference type="eggNOG" id="ENOG502TGH0">
    <property type="taxonomic scope" value="Eukaryota"/>
</dbReference>
<organism evidence="2 3">
    <name type="scientific">Caenorhabditis tropicalis</name>
    <dbReference type="NCBI Taxonomy" id="1561998"/>
    <lineage>
        <taxon>Eukaryota</taxon>
        <taxon>Metazoa</taxon>
        <taxon>Ecdysozoa</taxon>
        <taxon>Nematoda</taxon>
        <taxon>Chromadorea</taxon>
        <taxon>Rhabditida</taxon>
        <taxon>Rhabditina</taxon>
        <taxon>Rhabditomorpha</taxon>
        <taxon>Rhabditoidea</taxon>
        <taxon>Rhabditidae</taxon>
        <taxon>Peloderinae</taxon>
        <taxon>Caenorhabditis</taxon>
    </lineage>
</organism>
<evidence type="ECO:0000256" key="1">
    <source>
        <dbReference type="SAM" id="Phobius"/>
    </source>
</evidence>
<dbReference type="Proteomes" id="UP000095282">
    <property type="component" value="Unplaced"/>
</dbReference>
<keyword evidence="1" id="KW-0812">Transmembrane</keyword>
<protein>
    <submittedName>
        <fullName evidence="3">G_PROTEIN_RECEP_F1_2 domain-containing protein</fullName>
    </submittedName>
</protein>
<dbReference type="SUPFAM" id="SSF81321">
    <property type="entry name" value="Family A G protein-coupled receptor-like"/>
    <property type="match status" value="1"/>
</dbReference>
<name>A0A1I7UVV9_9PELO</name>
<proteinExistence type="predicted"/>
<keyword evidence="2" id="KW-1185">Reference proteome</keyword>
<feature type="transmembrane region" description="Helical" evidence="1">
    <location>
        <begin position="152"/>
        <end position="178"/>
    </location>
</feature>
<evidence type="ECO:0000313" key="3">
    <source>
        <dbReference type="WBParaSite" id="Csp11.Scaffold630.g19870.t1"/>
    </source>
</evidence>
<sequence>MSASLGLCFLYMIFFISVCEIFLSASESGKEYIKEAFEKEYGGENPSNFNMYIAVYNEAESDDIIKSWSGIIMLVILSVASILVYFICGYQIMKKLNEARAHATMSSETARLQRKLLKALTVQTIIPIFISFMPSTIAWFTPVFGYSMGPTFNYTGVIALTAFPFFDPVAIICFIPVLRSRLYLIKRSKNPTGTISMANIKV</sequence>
<keyword evidence="1" id="KW-0472">Membrane</keyword>